<accession>A0A3P6TXJ7</accession>
<feature type="region of interest" description="Disordered" evidence="1">
    <location>
        <begin position="1"/>
        <end position="25"/>
    </location>
</feature>
<sequence length="179" mass="19623">MPRKRSENSDGEMRHSVSMGSASRMANAKISVSSRLNLQDAMLRSLSTIHRSTSFLPSSQLDLDLASAAGLHIIRPETHPAAFVPIPPDGGWGWVICFAAFLTNLVIDGICVSFGVMVNDLVESFETSVSKVMLIGSLLVGVYQMVGKCHWDVHMLAHFTYDLPNYVLSSAFFTSMALW</sequence>
<evidence type="ECO:0000256" key="1">
    <source>
        <dbReference type="SAM" id="MobiDB-lite"/>
    </source>
</evidence>
<dbReference type="OrthoDB" id="6277934at2759"/>
<feature type="compositionally biased region" description="Basic and acidic residues" evidence="1">
    <location>
        <begin position="1"/>
        <end position="15"/>
    </location>
</feature>
<proteinExistence type="predicted"/>
<dbReference type="AlphaFoldDB" id="A0A3P6TXJ7"/>
<evidence type="ECO:0000313" key="3">
    <source>
        <dbReference type="Proteomes" id="UP000281553"/>
    </source>
</evidence>
<organism evidence="2 3">
    <name type="scientific">Dibothriocephalus latus</name>
    <name type="common">Fish tapeworm</name>
    <name type="synonym">Diphyllobothrium latum</name>
    <dbReference type="NCBI Taxonomy" id="60516"/>
    <lineage>
        <taxon>Eukaryota</taxon>
        <taxon>Metazoa</taxon>
        <taxon>Spiralia</taxon>
        <taxon>Lophotrochozoa</taxon>
        <taxon>Platyhelminthes</taxon>
        <taxon>Cestoda</taxon>
        <taxon>Eucestoda</taxon>
        <taxon>Diphyllobothriidea</taxon>
        <taxon>Diphyllobothriidae</taxon>
        <taxon>Dibothriocephalus</taxon>
    </lineage>
</organism>
<protein>
    <submittedName>
        <fullName evidence="2">Uncharacterized protein</fullName>
    </submittedName>
</protein>
<gene>
    <name evidence="2" type="ORF">DILT_LOCUS3495</name>
</gene>
<name>A0A3P6TXJ7_DIBLA</name>
<evidence type="ECO:0000313" key="2">
    <source>
        <dbReference type="EMBL" id="VDK83690.1"/>
    </source>
</evidence>
<dbReference type="Proteomes" id="UP000281553">
    <property type="component" value="Unassembled WGS sequence"/>
</dbReference>
<reference evidence="2 3" key="1">
    <citation type="submission" date="2018-11" db="EMBL/GenBank/DDBJ databases">
        <authorList>
            <consortium name="Pathogen Informatics"/>
        </authorList>
    </citation>
    <scope>NUCLEOTIDE SEQUENCE [LARGE SCALE GENOMIC DNA]</scope>
</reference>
<dbReference type="EMBL" id="UYRU01043754">
    <property type="protein sequence ID" value="VDK83690.1"/>
    <property type="molecule type" value="Genomic_DNA"/>
</dbReference>
<keyword evidence="3" id="KW-1185">Reference proteome</keyword>